<name>A0A2I0A878_9ASPA</name>
<sequence length="104" mass="11518">MIDVTASISSDTMLKLIHITADTRFRRLQLSLSEYLIISTLPNSHAPRKSKISHAPATTNSHVMRRTRGRVLHPLLSVSPEAHRGGTTSMDSAKIQHLLPKNSL</sequence>
<reference evidence="2 3" key="1">
    <citation type="journal article" date="2017" name="Nature">
        <title>The Apostasia genome and the evolution of orchids.</title>
        <authorList>
            <person name="Zhang G.Q."/>
            <person name="Liu K.W."/>
            <person name="Li Z."/>
            <person name="Lohaus R."/>
            <person name="Hsiao Y.Y."/>
            <person name="Niu S.C."/>
            <person name="Wang J.Y."/>
            <person name="Lin Y.C."/>
            <person name="Xu Q."/>
            <person name="Chen L.J."/>
            <person name="Yoshida K."/>
            <person name="Fujiwara S."/>
            <person name="Wang Z.W."/>
            <person name="Zhang Y.Q."/>
            <person name="Mitsuda N."/>
            <person name="Wang M."/>
            <person name="Liu G.H."/>
            <person name="Pecoraro L."/>
            <person name="Huang H.X."/>
            <person name="Xiao X.J."/>
            <person name="Lin M."/>
            <person name="Wu X.Y."/>
            <person name="Wu W.L."/>
            <person name="Chen Y.Y."/>
            <person name="Chang S.B."/>
            <person name="Sakamoto S."/>
            <person name="Ohme-Takagi M."/>
            <person name="Yagi M."/>
            <person name="Zeng S.J."/>
            <person name="Shen C.Y."/>
            <person name="Yeh C.M."/>
            <person name="Luo Y.B."/>
            <person name="Tsai W.C."/>
            <person name="Van de Peer Y."/>
            <person name="Liu Z.J."/>
        </authorList>
    </citation>
    <scope>NUCLEOTIDE SEQUENCE [LARGE SCALE GENOMIC DNA]</scope>
    <source>
        <strain evidence="3">cv. Shenzhen</strain>
        <tissue evidence="2">Stem</tissue>
    </source>
</reference>
<protein>
    <submittedName>
        <fullName evidence="2">Uncharacterized protein</fullName>
    </submittedName>
</protein>
<evidence type="ECO:0000256" key="1">
    <source>
        <dbReference type="SAM" id="MobiDB-lite"/>
    </source>
</evidence>
<evidence type="ECO:0000313" key="2">
    <source>
        <dbReference type="EMBL" id="PKA51737.1"/>
    </source>
</evidence>
<dbReference type="AlphaFoldDB" id="A0A2I0A878"/>
<accession>A0A2I0A878</accession>
<dbReference type="EMBL" id="KZ452013">
    <property type="protein sequence ID" value="PKA51737.1"/>
    <property type="molecule type" value="Genomic_DNA"/>
</dbReference>
<organism evidence="2 3">
    <name type="scientific">Apostasia shenzhenica</name>
    <dbReference type="NCBI Taxonomy" id="1088818"/>
    <lineage>
        <taxon>Eukaryota</taxon>
        <taxon>Viridiplantae</taxon>
        <taxon>Streptophyta</taxon>
        <taxon>Embryophyta</taxon>
        <taxon>Tracheophyta</taxon>
        <taxon>Spermatophyta</taxon>
        <taxon>Magnoliopsida</taxon>
        <taxon>Liliopsida</taxon>
        <taxon>Asparagales</taxon>
        <taxon>Orchidaceae</taxon>
        <taxon>Apostasioideae</taxon>
        <taxon>Apostasia</taxon>
    </lineage>
</organism>
<keyword evidence="3" id="KW-1185">Reference proteome</keyword>
<feature type="region of interest" description="Disordered" evidence="1">
    <location>
        <begin position="47"/>
        <end position="104"/>
    </location>
</feature>
<gene>
    <name evidence="2" type="ORF">AXF42_Ash003104</name>
</gene>
<evidence type="ECO:0000313" key="3">
    <source>
        <dbReference type="Proteomes" id="UP000236161"/>
    </source>
</evidence>
<proteinExistence type="predicted"/>
<dbReference type="Proteomes" id="UP000236161">
    <property type="component" value="Unassembled WGS sequence"/>
</dbReference>